<name>A0AAW0JFD6_MYOGA</name>
<proteinExistence type="predicted"/>
<accession>A0AAW0JFD6</accession>
<dbReference type="PANTHER" id="PTHR22878">
    <property type="entry name" value="DYNEIN HEAVY CHAIN 6, AXONEMAL-LIKE-RELATED"/>
    <property type="match status" value="1"/>
</dbReference>
<evidence type="ECO:0000313" key="4">
    <source>
        <dbReference type="Proteomes" id="UP001488838"/>
    </source>
</evidence>
<dbReference type="EMBL" id="JBBHLL010000043">
    <property type="protein sequence ID" value="KAK7824939.1"/>
    <property type="molecule type" value="Genomic_DNA"/>
</dbReference>
<dbReference type="AlphaFoldDB" id="A0AAW0JFD6"/>
<evidence type="ECO:0000313" key="3">
    <source>
        <dbReference type="EMBL" id="KAK7824939.1"/>
    </source>
</evidence>
<dbReference type="InterPro" id="IPR042228">
    <property type="entry name" value="Dynein_linker_3"/>
</dbReference>
<gene>
    <name evidence="3" type="ORF">U0070_014145</name>
</gene>
<dbReference type="Pfam" id="PF08393">
    <property type="entry name" value="DHC_N2"/>
    <property type="match status" value="1"/>
</dbReference>
<organism evidence="3 4">
    <name type="scientific">Myodes glareolus</name>
    <name type="common">Bank vole</name>
    <name type="synonym">Clethrionomys glareolus</name>
    <dbReference type="NCBI Taxonomy" id="447135"/>
    <lineage>
        <taxon>Eukaryota</taxon>
        <taxon>Metazoa</taxon>
        <taxon>Chordata</taxon>
        <taxon>Craniata</taxon>
        <taxon>Vertebrata</taxon>
        <taxon>Euteleostomi</taxon>
        <taxon>Mammalia</taxon>
        <taxon>Eutheria</taxon>
        <taxon>Euarchontoglires</taxon>
        <taxon>Glires</taxon>
        <taxon>Rodentia</taxon>
        <taxon>Myomorpha</taxon>
        <taxon>Muroidea</taxon>
        <taxon>Cricetidae</taxon>
        <taxon>Arvicolinae</taxon>
        <taxon>Myodes</taxon>
    </lineage>
</organism>
<evidence type="ECO:0000256" key="1">
    <source>
        <dbReference type="SAM" id="MobiDB-lite"/>
    </source>
</evidence>
<dbReference type="InterPro" id="IPR013602">
    <property type="entry name" value="Dynein_heavy_linker"/>
</dbReference>
<sequence length="111" mass="12512">MKGPGKEANTTRVTSPPQMLDKLEEADSLLDDIQKDWSDYLEEKPLPLFSKTKDALGASPHLKARFEGSAKLTFNHEKEITHTEAAENEKVEFVPRLIPASAKGLVEEWRH</sequence>
<dbReference type="GO" id="GO:0051959">
    <property type="term" value="F:dynein light intermediate chain binding"/>
    <property type="evidence" value="ECO:0007669"/>
    <property type="project" value="InterPro"/>
</dbReference>
<dbReference type="PANTHER" id="PTHR22878:SF72">
    <property type="entry name" value="DYNEIN HEAVY CHAIN 3, AXONEMAL"/>
    <property type="match status" value="1"/>
</dbReference>
<feature type="domain" description="Dynein heavy chain linker" evidence="2">
    <location>
        <begin position="7"/>
        <end position="109"/>
    </location>
</feature>
<keyword evidence="4" id="KW-1185">Reference proteome</keyword>
<dbReference type="GO" id="GO:0007018">
    <property type="term" value="P:microtubule-based movement"/>
    <property type="evidence" value="ECO:0007669"/>
    <property type="project" value="InterPro"/>
</dbReference>
<comment type="caution">
    <text evidence="3">The sequence shown here is derived from an EMBL/GenBank/DDBJ whole genome shotgun (WGS) entry which is preliminary data.</text>
</comment>
<evidence type="ECO:0000259" key="2">
    <source>
        <dbReference type="Pfam" id="PF08393"/>
    </source>
</evidence>
<protein>
    <recommendedName>
        <fullName evidence="2">Dynein heavy chain linker domain-containing protein</fullName>
    </recommendedName>
</protein>
<dbReference type="Gene3D" id="3.20.180.20">
    <property type="entry name" value="Dynein heavy chain, N-terminal domain 2"/>
    <property type="match status" value="1"/>
</dbReference>
<feature type="compositionally biased region" description="Polar residues" evidence="1">
    <location>
        <begin position="8"/>
        <end position="17"/>
    </location>
</feature>
<reference evidence="3 4" key="1">
    <citation type="journal article" date="2023" name="bioRxiv">
        <title>Conserved and derived expression patterns and positive selection on dental genes reveal complex evolutionary context of ever-growing rodent molars.</title>
        <authorList>
            <person name="Calamari Z.T."/>
            <person name="Song A."/>
            <person name="Cohen E."/>
            <person name="Akter M."/>
            <person name="Roy R.D."/>
            <person name="Hallikas O."/>
            <person name="Christensen M.M."/>
            <person name="Li P."/>
            <person name="Marangoni P."/>
            <person name="Jernvall J."/>
            <person name="Klein O.D."/>
        </authorList>
    </citation>
    <scope>NUCLEOTIDE SEQUENCE [LARGE SCALE GENOMIC DNA]</scope>
    <source>
        <strain evidence="3">V071</strain>
    </source>
</reference>
<dbReference type="InterPro" id="IPR026983">
    <property type="entry name" value="DHC"/>
</dbReference>
<feature type="region of interest" description="Disordered" evidence="1">
    <location>
        <begin position="1"/>
        <end position="20"/>
    </location>
</feature>
<dbReference type="GO" id="GO:0045505">
    <property type="term" value="F:dynein intermediate chain binding"/>
    <property type="evidence" value="ECO:0007669"/>
    <property type="project" value="InterPro"/>
</dbReference>
<dbReference type="Proteomes" id="UP001488838">
    <property type="component" value="Unassembled WGS sequence"/>
</dbReference>
<feature type="non-terminal residue" evidence="3">
    <location>
        <position position="111"/>
    </location>
</feature>
<dbReference type="GO" id="GO:0030286">
    <property type="term" value="C:dynein complex"/>
    <property type="evidence" value="ECO:0007669"/>
    <property type="project" value="InterPro"/>
</dbReference>